<proteinExistence type="predicted"/>
<gene>
    <name evidence="1" type="ORF">DCAR_0310004</name>
</gene>
<reference evidence="1" key="1">
    <citation type="journal article" date="2016" name="Nat. Genet.">
        <title>A high-quality carrot genome assembly provides new insights into carotenoid accumulation and asterid genome evolution.</title>
        <authorList>
            <person name="Iorizzo M."/>
            <person name="Ellison S."/>
            <person name="Senalik D."/>
            <person name="Zeng P."/>
            <person name="Satapoomin P."/>
            <person name="Huang J."/>
            <person name="Bowman M."/>
            <person name="Iovene M."/>
            <person name="Sanseverino W."/>
            <person name="Cavagnaro P."/>
            <person name="Yildiz M."/>
            <person name="Macko-Podgorni A."/>
            <person name="Moranska E."/>
            <person name="Grzebelus E."/>
            <person name="Grzebelus D."/>
            <person name="Ashrafi H."/>
            <person name="Zheng Z."/>
            <person name="Cheng S."/>
            <person name="Spooner D."/>
            <person name="Van Deynze A."/>
            <person name="Simon P."/>
        </authorList>
    </citation>
    <scope>NUCLEOTIDE SEQUENCE</scope>
    <source>
        <tissue evidence="1">Leaf</tissue>
    </source>
</reference>
<accession>A0AAF0WKG6</accession>
<dbReference type="AlphaFoldDB" id="A0AAF0WKG6"/>
<protein>
    <submittedName>
        <fullName evidence="1">Uncharacterized protein</fullName>
    </submittedName>
</protein>
<sequence length="75" mass="8540">MDLGKKMNHGTQNCGSQDLENQLSSSNVWYTDEGQSQQPFLQFSLLLLQKHRFLISAMKKLLSVKTDKHTGNKLC</sequence>
<dbReference type="Proteomes" id="UP000077755">
    <property type="component" value="Chromosome 3"/>
</dbReference>
<evidence type="ECO:0000313" key="2">
    <source>
        <dbReference type="Proteomes" id="UP000077755"/>
    </source>
</evidence>
<organism evidence="1 2">
    <name type="scientific">Daucus carota subsp. sativus</name>
    <name type="common">Carrot</name>
    <dbReference type="NCBI Taxonomy" id="79200"/>
    <lineage>
        <taxon>Eukaryota</taxon>
        <taxon>Viridiplantae</taxon>
        <taxon>Streptophyta</taxon>
        <taxon>Embryophyta</taxon>
        <taxon>Tracheophyta</taxon>
        <taxon>Spermatophyta</taxon>
        <taxon>Magnoliopsida</taxon>
        <taxon>eudicotyledons</taxon>
        <taxon>Gunneridae</taxon>
        <taxon>Pentapetalae</taxon>
        <taxon>asterids</taxon>
        <taxon>campanulids</taxon>
        <taxon>Apiales</taxon>
        <taxon>Apiaceae</taxon>
        <taxon>Apioideae</taxon>
        <taxon>Scandiceae</taxon>
        <taxon>Daucinae</taxon>
        <taxon>Daucus</taxon>
        <taxon>Daucus sect. Daucus</taxon>
    </lineage>
</organism>
<name>A0AAF0WKG6_DAUCS</name>
<dbReference type="EMBL" id="CP093345">
    <property type="protein sequence ID" value="WOG90759.1"/>
    <property type="molecule type" value="Genomic_DNA"/>
</dbReference>
<keyword evidence="2" id="KW-1185">Reference proteome</keyword>
<evidence type="ECO:0000313" key="1">
    <source>
        <dbReference type="EMBL" id="WOG90759.1"/>
    </source>
</evidence>
<reference evidence="1" key="2">
    <citation type="submission" date="2022-03" db="EMBL/GenBank/DDBJ databases">
        <title>Draft title - Genomic analysis of global carrot germplasm unveils the trajectory of domestication and the origin of high carotenoid orange carrot.</title>
        <authorList>
            <person name="Iorizzo M."/>
            <person name="Ellison S."/>
            <person name="Senalik D."/>
            <person name="Macko-Podgorni A."/>
            <person name="Grzebelus D."/>
            <person name="Bostan H."/>
            <person name="Rolling W."/>
            <person name="Curaba J."/>
            <person name="Simon P."/>
        </authorList>
    </citation>
    <scope>NUCLEOTIDE SEQUENCE</scope>
    <source>
        <tissue evidence="1">Leaf</tissue>
    </source>
</reference>